<dbReference type="AlphaFoldDB" id="A0A0D3KSP5"/>
<dbReference type="RefSeq" id="XP_005791209.1">
    <property type="nucleotide sequence ID" value="XM_005791152.1"/>
</dbReference>
<feature type="domain" description="DUF7726" evidence="1">
    <location>
        <begin position="27"/>
        <end position="95"/>
    </location>
</feature>
<evidence type="ECO:0000313" key="3">
    <source>
        <dbReference type="Proteomes" id="UP000013827"/>
    </source>
</evidence>
<sequence length="118" mass="13344">MLVSMALSRPDDHDYFDDFQDEGTTVTPGRLRAMINKLLESTDIKIGEFQKMIGVNANSWGKFMHGKYKDPWSATQNGTYFAAAYFFYRERKLGKHALGKTRAHKASASDSLGRNVFA</sequence>
<dbReference type="EnsemblProtists" id="EOD38780">
    <property type="protein sequence ID" value="EOD38780"/>
    <property type="gene ID" value="EMIHUDRAFT_224192"/>
</dbReference>
<dbReference type="HOGENOM" id="CLU_2077496_0_0_1"/>
<evidence type="ECO:0000259" key="1">
    <source>
        <dbReference type="Pfam" id="PF24852"/>
    </source>
</evidence>
<protein>
    <recommendedName>
        <fullName evidence="1">DUF7726 domain-containing protein</fullName>
    </recommendedName>
</protein>
<reference evidence="2" key="2">
    <citation type="submission" date="2024-10" db="UniProtKB">
        <authorList>
            <consortium name="EnsemblProtists"/>
        </authorList>
    </citation>
    <scope>IDENTIFICATION</scope>
</reference>
<dbReference type="KEGG" id="ehx:EMIHUDRAFT_224192"/>
<keyword evidence="3" id="KW-1185">Reference proteome</keyword>
<dbReference type="Proteomes" id="UP000013827">
    <property type="component" value="Unassembled WGS sequence"/>
</dbReference>
<dbReference type="GeneID" id="17284051"/>
<organism evidence="2 3">
    <name type="scientific">Emiliania huxleyi (strain CCMP1516)</name>
    <dbReference type="NCBI Taxonomy" id="280463"/>
    <lineage>
        <taxon>Eukaryota</taxon>
        <taxon>Haptista</taxon>
        <taxon>Haptophyta</taxon>
        <taxon>Prymnesiophyceae</taxon>
        <taxon>Isochrysidales</taxon>
        <taxon>Noelaerhabdaceae</taxon>
        <taxon>Emiliania</taxon>
    </lineage>
</organism>
<name>A0A0D3KSP5_EMIH1</name>
<dbReference type="InterPro" id="IPR056143">
    <property type="entry name" value="DUF7726"/>
</dbReference>
<reference evidence="3" key="1">
    <citation type="journal article" date="2013" name="Nature">
        <title>Pan genome of the phytoplankton Emiliania underpins its global distribution.</title>
        <authorList>
            <person name="Read B.A."/>
            <person name="Kegel J."/>
            <person name="Klute M.J."/>
            <person name="Kuo A."/>
            <person name="Lefebvre S.C."/>
            <person name="Maumus F."/>
            <person name="Mayer C."/>
            <person name="Miller J."/>
            <person name="Monier A."/>
            <person name="Salamov A."/>
            <person name="Young J."/>
            <person name="Aguilar M."/>
            <person name="Claverie J.M."/>
            <person name="Frickenhaus S."/>
            <person name="Gonzalez K."/>
            <person name="Herman E.K."/>
            <person name="Lin Y.C."/>
            <person name="Napier J."/>
            <person name="Ogata H."/>
            <person name="Sarno A.F."/>
            <person name="Shmutz J."/>
            <person name="Schroeder D."/>
            <person name="de Vargas C."/>
            <person name="Verret F."/>
            <person name="von Dassow P."/>
            <person name="Valentin K."/>
            <person name="Van de Peer Y."/>
            <person name="Wheeler G."/>
            <person name="Dacks J.B."/>
            <person name="Delwiche C.F."/>
            <person name="Dyhrman S.T."/>
            <person name="Glockner G."/>
            <person name="John U."/>
            <person name="Richards T."/>
            <person name="Worden A.Z."/>
            <person name="Zhang X."/>
            <person name="Grigoriev I.V."/>
            <person name="Allen A.E."/>
            <person name="Bidle K."/>
            <person name="Borodovsky M."/>
            <person name="Bowler C."/>
            <person name="Brownlee C."/>
            <person name="Cock J.M."/>
            <person name="Elias M."/>
            <person name="Gladyshev V.N."/>
            <person name="Groth M."/>
            <person name="Guda C."/>
            <person name="Hadaegh A."/>
            <person name="Iglesias-Rodriguez M.D."/>
            <person name="Jenkins J."/>
            <person name="Jones B.M."/>
            <person name="Lawson T."/>
            <person name="Leese F."/>
            <person name="Lindquist E."/>
            <person name="Lobanov A."/>
            <person name="Lomsadze A."/>
            <person name="Malik S.B."/>
            <person name="Marsh M.E."/>
            <person name="Mackinder L."/>
            <person name="Mock T."/>
            <person name="Mueller-Roeber B."/>
            <person name="Pagarete A."/>
            <person name="Parker M."/>
            <person name="Probert I."/>
            <person name="Quesneville H."/>
            <person name="Raines C."/>
            <person name="Rensing S.A."/>
            <person name="Riano-Pachon D.M."/>
            <person name="Richier S."/>
            <person name="Rokitta S."/>
            <person name="Shiraiwa Y."/>
            <person name="Soanes D.M."/>
            <person name="van der Giezen M."/>
            <person name="Wahlund T.M."/>
            <person name="Williams B."/>
            <person name="Wilson W."/>
            <person name="Wolfe G."/>
            <person name="Wurch L.L."/>
        </authorList>
    </citation>
    <scope>NUCLEOTIDE SEQUENCE</scope>
</reference>
<proteinExistence type="predicted"/>
<dbReference type="Pfam" id="PF24852">
    <property type="entry name" value="DUF7726"/>
    <property type="match status" value="1"/>
</dbReference>
<evidence type="ECO:0000313" key="2">
    <source>
        <dbReference type="EnsemblProtists" id="EOD38780"/>
    </source>
</evidence>
<accession>A0A0D3KSP5</accession>
<dbReference type="PaxDb" id="2903-EOD38780"/>